<evidence type="ECO:0000259" key="3">
    <source>
        <dbReference type="SMART" id="SM00954"/>
    </source>
</evidence>
<proteinExistence type="predicted"/>
<dbReference type="PANTHER" id="PTHR47837">
    <property type="entry name" value="GTP PYROPHOSPHOKINASE YJBM"/>
    <property type="match status" value="1"/>
</dbReference>
<protein>
    <submittedName>
        <fullName evidence="4">GTP pyrophosphokinase family protein</fullName>
    </submittedName>
</protein>
<dbReference type="EMBL" id="JACOPE010000001">
    <property type="protein sequence ID" value="MBC5684603.1"/>
    <property type="molecule type" value="Genomic_DNA"/>
</dbReference>
<dbReference type="InterPro" id="IPR043519">
    <property type="entry name" value="NT_sf"/>
</dbReference>
<sequence length="263" mass="31089">MGRLNFENKTENRRNLESKLEKRKEDFVRNNLLSDEFIEFVQKNKKPFDTLMSYYQCAIMEVETKFKVLSEEYSLEYDRNPIENIKSRVKSFDSLLKKIRRKNIPLTMTSIEENIQDIAGVRVICSFPDDIYRLADCLLSQDDIILLEKKDYIKNPKPSGYRSLHLIIQTPIFLQEGKRMVTVEVQLRTIAMDFWASLEHKLRYKKNISEEQSAFLAEEMSQCAEISASLDERMQKVKDMLIQSEQESKEPEKPTRLLNLINR</sequence>
<keyword evidence="5" id="KW-1185">Reference proteome</keyword>
<accession>A0ABR7GBZ5</accession>
<dbReference type="Pfam" id="PF04607">
    <property type="entry name" value="RelA_SpoT"/>
    <property type="match status" value="1"/>
</dbReference>
<feature type="compositionally biased region" description="Basic and acidic residues" evidence="2">
    <location>
        <begin position="246"/>
        <end position="255"/>
    </location>
</feature>
<comment type="pathway">
    <text evidence="1">Purine metabolism; ppGpp biosynthesis; ppGpp from GTP: step 1/2.</text>
</comment>
<dbReference type="Proteomes" id="UP000631576">
    <property type="component" value="Unassembled WGS sequence"/>
</dbReference>
<feature type="domain" description="RelA/SpoT" evidence="3">
    <location>
        <begin position="87"/>
        <end position="210"/>
    </location>
</feature>
<comment type="caution">
    <text evidence="4">The sequence shown here is derived from an EMBL/GenBank/DDBJ whole genome shotgun (WGS) entry which is preliminary data.</text>
</comment>
<gene>
    <name evidence="4" type="ORF">H8S40_13860</name>
</gene>
<dbReference type="RefSeq" id="WP_186865434.1">
    <property type="nucleotide sequence ID" value="NZ_JACOPE010000001.1"/>
</dbReference>
<reference evidence="4 5" key="1">
    <citation type="submission" date="2020-08" db="EMBL/GenBank/DDBJ databases">
        <title>Genome public.</title>
        <authorList>
            <person name="Liu C."/>
            <person name="Sun Q."/>
        </authorList>
    </citation>
    <scope>NUCLEOTIDE SEQUENCE [LARGE SCALE GENOMIC DNA]</scope>
    <source>
        <strain evidence="4 5">NSJ-13</strain>
    </source>
</reference>
<dbReference type="PANTHER" id="PTHR47837:SF2">
    <property type="entry name" value="GTP PYROPHOSPHOKINASE YWAC"/>
    <property type="match status" value="1"/>
</dbReference>
<evidence type="ECO:0000313" key="4">
    <source>
        <dbReference type="EMBL" id="MBC5684603.1"/>
    </source>
</evidence>
<dbReference type="Gene3D" id="3.30.460.10">
    <property type="entry name" value="Beta Polymerase, domain 2"/>
    <property type="match status" value="1"/>
</dbReference>
<dbReference type="InterPro" id="IPR007685">
    <property type="entry name" value="RelA_SpoT"/>
</dbReference>
<dbReference type="Gene3D" id="1.10.287.860">
    <property type="entry name" value="Nucleotidyltransferase"/>
    <property type="match status" value="1"/>
</dbReference>
<dbReference type="SUPFAM" id="SSF81301">
    <property type="entry name" value="Nucleotidyltransferase"/>
    <property type="match status" value="1"/>
</dbReference>
<dbReference type="SMART" id="SM00954">
    <property type="entry name" value="RelA_SpoT"/>
    <property type="match status" value="1"/>
</dbReference>
<evidence type="ECO:0000256" key="1">
    <source>
        <dbReference type="ARBA" id="ARBA00004976"/>
    </source>
</evidence>
<dbReference type="CDD" id="cd05399">
    <property type="entry name" value="NT_Rel-Spo_like"/>
    <property type="match status" value="1"/>
</dbReference>
<name>A0ABR7GBZ5_9FIRM</name>
<evidence type="ECO:0000256" key="2">
    <source>
        <dbReference type="SAM" id="MobiDB-lite"/>
    </source>
</evidence>
<organism evidence="4 5">
    <name type="scientific">Ruminococcus hominis</name>
    <dbReference type="NCBI Taxonomy" id="2763065"/>
    <lineage>
        <taxon>Bacteria</taxon>
        <taxon>Bacillati</taxon>
        <taxon>Bacillota</taxon>
        <taxon>Clostridia</taxon>
        <taxon>Eubacteriales</taxon>
        <taxon>Oscillospiraceae</taxon>
        <taxon>Ruminococcus</taxon>
    </lineage>
</organism>
<dbReference type="InterPro" id="IPR052366">
    <property type="entry name" value="GTP_Pyrophosphokinase"/>
</dbReference>
<feature type="region of interest" description="Disordered" evidence="2">
    <location>
        <begin position="243"/>
        <end position="263"/>
    </location>
</feature>
<evidence type="ECO:0000313" key="5">
    <source>
        <dbReference type="Proteomes" id="UP000631576"/>
    </source>
</evidence>